<protein>
    <submittedName>
        <fullName evidence="7 8">FUN14 domain-containing protein 1-like isoform X1</fullName>
    </submittedName>
</protein>
<evidence type="ECO:0000313" key="8">
    <source>
        <dbReference type="RefSeq" id="XP_022243186.1"/>
    </source>
</evidence>
<dbReference type="PANTHER" id="PTHR21346">
    <property type="entry name" value="FUN14 DOMAIN CONTAINING"/>
    <property type="match status" value="1"/>
</dbReference>
<dbReference type="Pfam" id="PF04930">
    <property type="entry name" value="FUN14"/>
    <property type="match status" value="1"/>
</dbReference>
<dbReference type="GeneID" id="106460701"/>
<evidence type="ECO:0000256" key="3">
    <source>
        <dbReference type="ARBA" id="ARBA00022692"/>
    </source>
</evidence>
<keyword evidence="4" id="KW-1133">Transmembrane helix</keyword>
<gene>
    <name evidence="7 8" type="primary">LOC106460701</name>
</gene>
<evidence type="ECO:0000256" key="1">
    <source>
        <dbReference type="ARBA" id="ARBA00004374"/>
    </source>
</evidence>
<evidence type="ECO:0000256" key="4">
    <source>
        <dbReference type="ARBA" id="ARBA00022989"/>
    </source>
</evidence>
<comment type="similarity">
    <text evidence="2">Belongs to the FUN14 family.</text>
</comment>
<evidence type="ECO:0000313" key="6">
    <source>
        <dbReference type="Proteomes" id="UP000694941"/>
    </source>
</evidence>
<reference evidence="7 8" key="1">
    <citation type="submission" date="2025-05" db="UniProtKB">
        <authorList>
            <consortium name="RefSeq"/>
        </authorList>
    </citation>
    <scope>IDENTIFICATION</scope>
    <source>
        <tissue evidence="7 8">Muscle</tissue>
    </source>
</reference>
<comment type="subcellular location">
    <subcellularLocation>
        <location evidence="1">Mitochondrion outer membrane</location>
        <topology evidence="1">Multi-pass membrane protein</topology>
    </subcellularLocation>
</comment>
<sequence>MKRGKDQDPDDVFEILDVRGSAKNGKNWFQHFLGDITKASTAKQITVGGITGWCTGFVFTKIGKVAATAVGGSLLLIQIAQHQGYIKINWSQLSKDMETASKHLEKHAQKGFSRYLEQGQKFVKENVVLATGFAGGFLIGIASS</sequence>
<dbReference type="PANTHER" id="PTHR21346:SF0">
    <property type="entry name" value="RE45833P"/>
    <property type="match status" value="1"/>
</dbReference>
<dbReference type="RefSeq" id="XP_013775889.1">
    <property type="nucleotide sequence ID" value="XM_013920435.2"/>
</dbReference>
<evidence type="ECO:0000256" key="2">
    <source>
        <dbReference type="ARBA" id="ARBA00009160"/>
    </source>
</evidence>
<proteinExistence type="inferred from homology"/>
<evidence type="ECO:0000313" key="7">
    <source>
        <dbReference type="RefSeq" id="XP_013775889.1"/>
    </source>
</evidence>
<dbReference type="RefSeq" id="XP_022243186.1">
    <property type="nucleotide sequence ID" value="XM_022387478.1"/>
</dbReference>
<name>A0ABM1B6P2_LIMPO</name>
<dbReference type="Proteomes" id="UP000694941">
    <property type="component" value="Unplaced"/>
</dbReference>
<organism evidence="6 7">
    <name type="scientific">Limulus polyphemus</name>
    <name type="common">Atlantic horseshoe crab</name>
    <dbReference type="NCBI Taxonomy" id="6850"/>
    <lineage>
        <taxon>Eukaryota</taxon>
        <taxon>Metazoa</taxon>
        <taxon>Ecdysozoa</taxon>
        <taxon>Arthropoda</taxon>
        <taxon>Chelicerata</taxon>
        <taxon>Merostomata</taxon>
        <taxon>Xiphosura</taxon>
        <taxon>Limulidae</taxon>
        <taxon>Limulus</taxon>
    </lineage>
</organism>
<keyword evidence="5" id="KW-0472">Membrane</keyword>
<accession>A0ABM1B6P2</accession>
<evidence type="ECO:0000256" key="5">
    <source>
        <dbReference type="ARBA" id="ARBA00023136"/>
    </source>
</evidence>
<dbReference type="InterPro" id="IPR007014">
    <property type="entry name" value="FUN14"/>
</dbReference>
<keyword evidence="6" id="KW-1185">Reference proteome</keyword>
<keyword evidence="3" id="KW-0812">Transmembrane</keyword>